<proteinExistence type="predicted"/>
<evidence type="ECO:0008006" key="4">
    <source>
        <dbReference type="Google" id="ProtNLM"/>
    </source>
</evidence>
<feature type="chain" id="PRO_5046844216" description="Lipoprotein" evidence="1">
    <location>
        <begin position="25"/>
        <end position="163"/>
    </location>
</feature>
<dbReference type="PROSITE" id="PS51257">
    <property type="entry name" value="PROKAR_LIPOPROTEIN"/>
    <property type="match status" value="1"/>
</dbReference>
<dbReference type="Proteomes" id="UP001497514">
    <property type="component" value="Chromosome"/>
</dbReference>
<keyword evidence="3" id="KW-1185">Reference proteome</keyword>
<dbReference type="RefSeq" id="WP_239758937.1">
    <property type="nucleotide sequence ID" value="NZ_OZ038524.1"/>
</dbReference>
<protein>
    <recommendedName>
        <fullName evidence="4">Lipoprotein</fullName>
    </recommendedName>
</protein>
<name>A0ABM9NXI9_9FLAO</name>
<sequence>MRNLNKLKLILICCIFLLTSCLPSDEENVQIGFMFEIRNTTGLEYENVKVTIGGIKNGEFVDTGSYTLPLIRIRNNNSEAQYVAVDHNRWKPNLNLVKEISDKAYFTVQLEGQGVISLYNEFENNILVSANITENGFLKNDYGGDLSIAIFEDSIKGLFFEQE</sequence>
<evidence type="ECO:0000256" key="1">
    <source>
        <dbReference type="SAM" id="SignalP"/>
    </source>
</evidence>
<evidence type="ECO:0000313" key="2">
    <source>
        <dbReference type="EMBL" id="CAL2082980.1"/>
    </source>
</evidence>
<accession>A0ABM9NXI9</accession>
<evidence type="ECO:0000313" key="3">
    <source>
        <dbReference type="Proteomes" id="UP001497514"/>
    </source>
</evidence>
<gene>
    <name evidence="2" type="ORF">TD3509T_1454</name>
</gene>
<dbReference type="EMBL" id="OZ038524">
    <property type="protein sequence ID" value="CAL2082980.1"/>
    <property type="molecule type" value="Genomic_DNA"/>
</dbReference>
<reference evidence="2 3" key="1">
    <citation type="submission" date="2024-05" db="EMBL/GenBank/DDBJ databases">
        <authorList>
            <person name="Duchaud E."/>
        </authorList>
    </citation>
    <scope>NUCLEOTIDE SEQUENCE [LARGE SCALE GENOMIC DNA]</scope>
    <source>
        <strain evidence="2">Ena-SAMPLE-TAB-13-05-2024-13:56:06:370-140309</strain>
    </source>
</reference>
<organism evidence="2 3">
    <name type="scientific">Tenacibaculum dicentrarchi</name>
    <dbReference type="NCBI Taxonomy" id="669041"/>
    <lineage>
        <taxon>Bacteria</taxon>
        <taxon>Pseudomonadati</taxon>
        <taxon>Bacteroidota</taxon>
        <taxon>Flavobacteriia</taxon>
        <taxon>Flavobacteriales</taxon>
        <taxon>Flavobacteriaceae</taxon>
        <taxon>Tenacibaculum</taxon>
    </lineage>
</organism>
<feature type="signal peptide" evidence="1">
    <location>
        <begin position="1"/>
        <end position="24"/>
    </location>
</feature>
<keyword evidence="1" id="KW-0732">Signal</keyword>